<feature type="domain" description="RES" evidence="1">
    <location>
        <begin position="9"/>
        <end position="169"/>
    </location>
</feature>
<dbReference type="AlphaFoldDB" id="A0A0U0ZSZ0"/>
<proteinExistence type="predicted"/>
<accession>A0A0U0ZSZ0</accession>
<sequence length="193" mass="21845">MGIVRLMLVYRVFPHLASAKTGDPGHPLYEHHPQRGGRIDHPDYYVWYLARSPEAACGETFGNQPDWEDDMFEFPGLVGARRALGIFRLPDDLRICDLDDASQLVHLGLRPTQVVVRNPAVTQAWGHRIWETPDPGGAGRRWDAVSWWSYHRPSWPIVASWVRPECVEVQELDLNHPAVQEAATALVRPLLSG</sequence>
<evidence type="ECO:0000259" key="1">
    <source>
        <dbReference type="Pfam" id="PF08808"/>
    </source>
</evidence>
<dbReference type="RefSeq" id="WP_235624869.1">
    <property type="nucleotide sequence ID" value="NZ_CSWP01000009.1"/>
</dbReference>
<dbReference type="Proteomes" id="UP000045782">
    <property type="component" value="Unassembled WGS sequence"/>
</dbReference>
<evidence type="ECO:0000313" key="3">
    <source>
        <dbReference type="Proteomes" id="UP000045782"/>
    </source>
</evidence>
<evidence type="ECO:0000313" key="2">
    <source>
        <dbReference type="EMBL" id="CPV66635.1"/>
    </source>
</evidence>
<dbReference type="EMBL" id="CSWP01000009">
    <property type="protein sequence ID" value="CPV66635.1"/>
    <property type="molecule type" value="Genomic_DNA"/>
</dbReference>
<reference evidence="2 3" key="1">
    <citation type="submission" date="2015-03" db="EMBL/GenBank/DDBJ databases">
        <authorList>
            <person name="Murphy D."/>
        </authorList>
    </citation>
    <scope>NUCLEOTIDE SEQUENCE [LARGE SCALE GENOMIC DNA]</scope>
    <source>
        <strain evidence="2 3">PAP088</strain>
    </source>
</reference>
<protein>
    <submittedName>
        <fullName evidence="2">RES domain</fullName>
    </submittedName>
</protein>
<dbReference type="InterPro" id="IPR014914">
    <property type="entry name" value="RES_dom"/>
</dbReference>
<gene>
    <name evidence="2" type="ORF">ERS075579_04045</name>
</gene>
<organism evidence="2 3">
    <name type="scientific">Mycobacteroides abscessus</name>
    <dbReference type="NCBI Taxonomy" id="36809"/>
    <lineage>
        <taxon>Bacteria</taxon>
        <taxon>Bacillati</taxon>
        <taxon>Actinomycetota</taxon>
        <taxon>Actinomycetes</taxon>
        <taxon>Mycobacteriales</taxon>
        <taxon>Mycobacteriaceae</taxon>
        <taxon>Mycobacteroides</taxon>
    </lineage>
</organism>
<name>A0A0U0ZSZ0_9MYCO</name>
<dbReference type="Pfam" id="PF08808">
    <property type="entry name" value="RES"/>
    <property type="match status" value="1"/>
</dbReference>